<reference evidence="2 3" key="1">
    <citation type="submission" date="2018-12" db="EMBL/GenBank/DDBJ databases">
        <authorList>
            <person name="Yang Y."/>
        </authorList>
    </citation>
    <scope>NUCLEOTIDE SEQUENCE [LARGE SCALE GENOMIC DNA]</scope>
    <source>
        <strain evidence="2 3">GSF71</strain>
    </source>
</reference>
<evidence type="ECO:0000259" key="1">
    <source>
        <dbReference type="PROSITE" id="PS50003"/>
    </source>
</evidence>
<dbReference type="PROSITE" id="PS50003">
    <property type="entry name" value="PH_DOMAIN"/>
    <property type="match status" value="1"/>
</dbReference>
<sequence>MKGFSIAANDWGVHAILYKGFTEADSAAWLAALREAVGMVGKAGRASSLFADLRDATLSSASLDGLFAQLTRMGIGRSAVLLSDPATAKRLRAALDTANAGHAVRVLVTDGRDRVSIAAAYSWILNGTEPRAGRVPDALSGEILTFPAPVRDSFATQPPMRAAS</sequence>
<evidence type="ECO:0000313" key="2">
    <source>
        <dbReference type="EMBL" id="RUQ70145.1"/>
    </source>
</evidence>
<proteinExistence type="predicted"/>
<dbReference type="AlphaFoldDB" id="A0A3S1CGM9"/>
<comment type="caution">
    <text evidence="2">The sequence shown here is derived from an EMBL/GenBank/DDBJ whole genome shotgun (WGS) entry which is preliminary data.</text>
</comment>
<keyword evidence="3" id="KW-1185">Reference proteome</keyword>
<feature type="domain" description="PH" evidence="1">
    <location>
        <begin position="1"/>
        <end position="38"/>
    </location>
</feature>
<dbReference type="Proteomes" id="UP000280346">
    <property type="component" value="Unassembled WGS sequence"/>
</dbReference>
<dbReference type="InterPro" id="IPR001849">
    <property type="entry name" value="PH_domain"/>
</dbReference>
<gene>
    <name evidence="2" type="ORF">EJ913_14170</name>
</gene>
<accession>A0A3S1CGM9</accession>
<dbReference type="OrthoDB" id="7303260at2"/>
<dbReference type="RefSeq" id="WP_126998911.1">
    <property type="nucleotide sequence ID" value="NZ_JBNPXW010000002.1"/>
</dbReference>
<evidence type="ECO:0000313" key="3">
    <source>
        <dbReference type="Proteomes" id="UP000280346"/>
    </source>
</evidence>
<organism evidence="2 3">
    <name type="scientific">Azospirillum doebereinerae</name>
    <dbReference type="NCBI Taxonomy" id="92933"/>
    <lineage>
        <taxon>Bacteria</taxon>
        <taxon>Pseudomonadati</taxon>
        <taxon>Pseudomonadota</taxon>
        <taxon>Alphaproteobacteria</taxon>
        <taxon>Rhodospirillales</taxon>
        <taxon>Azospirillaceae</taxon>
        <taxon>Azospirillum</taxon>
    </lineage>
</organism>
<dbReference type="EMBL" id="RZIJ01000010">
    <property type="protein sequence ID" value="RUQ70145.1"/>
    <property type="molecule type" value="Genomic_DNA"/>
</dbReference>
<name>A0A3S1CGM9_9PROT</name>
<protein>
    <recommendedName>
        <fullName evidence="1">PH domain-containing protein</fullName>
    </recommendedName>
</protein>